<evidence type="ECO:0000313" key="3">
    <source>
        <dbReference type="EMBL" id="CUG16315.1"/>
    </source>
</evidence>
<dbReference type="Gene3D" id="1.25.40.20">
    <property type="entry name" value="Ankyrin repeat-containing domain"/>
    <property type="match status" value="1"/>
</dbReference>
<accession>A0A0S4IVA0</accession>
<sequence>MIRKKIRMQPLSPRPNDLPRAFHGITMSDNRKRARMIRDLANTCSDDRDDEGFEACIREAHNAWLVLDYDPKAQLDGCEDALLQLASHKKANNDLPRALALFDRCSTLFEIRRIKLGGFGNPLVLILHSEALSASGRAEESADIAKRALDLLFRRYSHCSNLQDELSRDERALFGQAWQSLAVAEESQIATSESEEERCARAVVALVHYRRGVKCCKDLLGSDDATSVSMERRYAAAKKSLGKLAAAAPKDQMPPAVAAYPTDKSAPAMVLETKKVENKSPQPKPPPPVLGLGGQRTPSSLIRSPALSEQLPQRRSSAARTRSSSVIETNPSPPKATSARQTVVSARLSQGIAAPVSLPLQRRPTATRLEPIANDSDSRYSRGSSASPRRPSMGYPPSAMDSDYSSNASPRKGSMSAMDSNADSTGRTPRKSNPIVLAPQKRGLQLLFHAATSKKRSFLALRSVYMFTRDLHTSFPHFQLVLDRSLYDNIQTSEHRLDAMERGSGHTAIEADVAHRIRQRRSIDEIRKKRAEADQIVLFADMDKRTERNARRHKTMMAAVAAFMQNFDKTIMRNAYRKWFAFLGPRRSLRPMRRAAAHLFKQIDRGMLRRRFITWLRWLKERKRSVFVYSRSRSGAQNENLKRAVQLIADQEAEDEVRREKERRAREEEEAYERHRARLQAMQAEILESIATAEAAGVQREESPKVSISDFITTQVMKFMDTVNSSSDSEVVEQQKHKFAEELEEYSQSDDFEKEIRRLPCAASSRDALTKVVSPLMISLILDEGLESDFNVTFCRLLLKHLHEWVDFHHVFFEDGVLLGAARAGSAEIVEALLDGIPNFTISCLGTYITDLLEVCVNHDTKSVQLLEVLLLKCEGVTPFHEVRDMASSVLLTFFDRWVPSQARSFQRRGTLYDTSNGFIMRSRVMTIFERAMLDVRSFALPHSKELPDKQTLLSRMCGSGDLELVELYTSLLDEGETRNLLLRNQSDGTTCLIQAIRGRNSALVRHLLESYDFIASQLFQMYDGQTVLQICSARGCGDDMLQVLGEYGVEEPAASEHEHRPTSQSSRYSNVFGESGDDIDRLFDDRKEESRRTSLGDLSFSSPRPPSEGASSFLRYGL</sequence>
<gene>
    <name evidence="3" type="ORF">BSAL_75205</name>
</gene>
<evidence type="ECO:0000256" key="2">
    <source>
        <dbReference type="SAM" id="MobiDB-lite"/>
    </source>
</evidence>
<proteinExistence type="predicted"/>
<feature type="region of interest" description="Disordered" evidence="2">
    <location>
        <begin position="275"/>
        <end position="436"/>
    </location>
</feature>
<feature type="compositionally biased region" description="Polar residues" evidence="2">
    <location>
        <begin position="417"/>
        <end position="427"/>
    </location>
</feature>
<keyword evidence="1" id="KW-0175">Coiled coil</keyword>
<dbReference type="SUPFAM" id="SSF48403">
    <property type="entry name" value="Ankyrin repeat"/>
    <property type="match status" value="1"/>
</dbReference>
<name>A0A0S4IVA0_BODSA</name>
<feature type="coiled-coil region" evidence="1">
    <location>
        <begin position="650"/>
        <end position="685"/>
    </location>
</feature>
<evidence type="ECO:0000313" key="4">
    <source>
        <dbReference type="Proteomes" id="UP000051952"/>
    </source>
</evidence>
<organism evidence="3 4">
    <name type="scientific">Bodo saltans</name>
    <name type="common">Flagellated protozoan</name>
    <dbReference type="NCBI Taxonomy" id="75058"/>
    <lineage>
        <taxon>Eukaryota</taxon>
        <taxon>Discoba</taxon>
        <taxon>Euglenozoa</taxon>
        <taxon>Kinetoplastea</taxon>
        <taxon>Metakinetoplastina</taxon>
        <taxon>Eubodonida</taxon>
        <taxon>Bodonidae</taxon>
        <taxon>Bodo</taxon>
    </lineage>
</organism>
<dbReference type="InterPro" id="IPR036770">
    <property type="entry name" value="Ankyrin_rpt-contain_sf"/>
</dbReference>
<protein>
    <recommendedName>
        <fullName evidence="5">Ankyrin repeat protein</fullName>
    </recommendedName>
</protein>
<dbReference type="EMBL" id="CYKH01000678">
    <property type="protein sequence ID" value="CUG16315.1"/>
    <property type="molecule type" value="Genomic_DNA"/>
</dbReference>
<dbReference type="AlphaFoldDB" id="A0A0S4IVA0"/>
<feature type="compositionally biased region" description="Low complexity" evidence="2">
    <location>
        <begin position="314"/>
        <end position="325"/>
    </location>
</feature>
<evidence type="ECO:0000256" key="1">
    <source>
        <dbReference type="SAM" id="Coils"/>
    </source>
</evidence>
<feature type="compositionally biased region" description="Low complexity" evidence="2">
    <location>
        <begin position="381"/>
        <end position="392"/>
    </location>
</feature>
<feature type="compositionally biased region" description="Basic and acidic residues" evidence="2">
    <location>
        <begin position="1079"/>
        <end position="1095"/>
    </location>
</feature>
<feature type="compositionally biased region" description="Polar residues" evidence="2">
    <location>
        <begin position="338"/>
        <end position="348"/>
    </location>
</feature>
<reference evidence="4" key="1">
    <citation type="submission" date="2015-09" db="EMBL/GenBank/DDBJ databases">
        <authorList>
            <consortium name="Pathogen Informatics"/>
        </authorList>
    </citation>
    <scope>NUCLEOTIDE SEQUENCE [LARGE SCALE GENOMIC DNA]</scope>
    <source>
        <strain evidence="4">Lake Konstanz</strain>
    </source>
</reference>
<feature type="region of interest" description="Disordered" evidence="2">
    <location>
        <begin position="1053"/>
        <end position="1119"/>
    </location>
</feature>
<dbReference type="Proteomes" id="UP000051952">
    <property type="component" value="Unassembled WGS sequence"/>
</dbReference>
<dbReference type="VEuPathDB" id="TriTrypDB:BSAL_75205"/>
<evidence type="ECO:0008006" key="5">
    <source>
        <dbReference type="Google" id="ProtNLM"/>
    </source>
</evidence>
<keyword evidence="4" id="KW-1185">Reference proteome</keyword>